<evidence type="ECO:0000313" key="1">
    <source>
        <dbReference type="EMBL" id="GLF98269.1"/>
    </source>
</evidence>
<protein>
    <submittedName>
        <fullName evidence="1">DUF945 domain-containing protein</fullName>
    </submittedName>
</protein>
<keyword evidence="2" id="KW-1185">Reference proteome</keyword>
<dbReference type="NCBIfam" id="TIGR03299">
    <property type="entry name" value="LGT_TIGR03299"/>
    <property type="match status" value="1"/>
</dbReference>
<comment type="caution">
    <text evidence="1">The sequence shown here is derived from an EMBL/GenBank/DDBJ whole genome shotgun (WGS) entry which is preliminary data.</text>
</comment>
<name>A0ABQ5P6R6_9ACTN</name>
<dbReference type="InterPro" id="IPR017686">
    <property type="entry name" value="Phg/plasmid-like_prot"/>
</dbReference>
<dbReference type="EMBL" id="BSBI01000013">
    <property type="protein sequence ID" value="GLF98269.1"/>
    <property type="molecule type" value="Genomic_DNA"/>
</dbReference>
<accession>A0ABQ5P6R6</accession>
<organism evidence="1 2">
    <name type="scientific">Streptomyces yaizuensis</name>
    <dbReference type="NCBI Taxonomy" id="2989713"/>
    <lineage>
        <taxon>Bacteria</taxon>
        <taxon>Bacillati</taxon>
        <taxon>Actinomycetota</taxon>
        <taxon>Actinomycetes</taxon>
        <taxon>Kitasatosporales</taxon>
        <taxon>Streptomycetaceae</taxon>
        <taxon>Streptomyces</taxon>
    </lineage>
</organism>
<reference evidence="1 2" key="1">
    <citation type="submission" date="2022-10" db="EMBL/GenBank/DDBJ databases">
        <title>Draft genome sequence of Streptomyces sp. YSPA8.</title>
        <authorList>
            <person name="Moriuchi R."/>
            <person name="Dohra H."/>
            <person name="Yamamura H."/>
            <person name="Kodani S."/>
        </authorList>
    </citation>
    <scope>NUCLEOTIDE SEQUENCE [LARGE SCALE GENOMIC DNA]</scope>
    <source>
        <strain evidence="1 2">YSPA8</strain>
    </source>
</reference>
<dbReference type="Pfam" id="PF06067">
    <property type="entry name" value="DUF932"/>
    <property type="match status" value="1"/>
</dbReference>
<sequence>MSHGLEVHVDGTASFVSANGVDAWHRLGTVTQGALTAEEALEKSYLSGWNVRKIGGVNAVEITDHGVTRIDSPDEYFTVRNNPKTGAVERLGTVGRVYEPVQNEAHTEMLNLLMDESGANFETAGSLHGGKNVFVTMKLPMGVQVGGFDRHDLYLAGLNSHDGKSAFRLLLSPTRVVCANTQAMALKDAQASYSIRHTVGAKGKIAEARKALDIVFAYVASFEREAEKLINESLTLGEFEKVCEQIWPINEPNPGKRKITNHRQRMGTLRNLFENADTQAAIRGTRWAGYNAITEYLDHHAPAGKNPIQAAETRATRTLTISSDASKDKQKAYDLLALAV</sequence>
<gene>
    <name evidence="1" type="ORF">SYYSPA8_28250</name>
</gene>
<evidence type="ECO:0000313" key="2">
    <source>
        <dbReference type="Proteomes" id="UP001291653"/>
    </source>
</evidence>
<dbReference type="RefSeq" id="WP_323450250.1">
    <property type="nucleotide sequence ID" value="NZ_BSBI01000013.1"/>
</dbReference>
<dbReference type="InterPro" id="IPR026325">
    <property type="entry name" value="DUF932"/>
</dbReference>
<dbReference type="Proteomes" id="UP001291653">
    <property type="component" value="Unassembled WGS sequence"/>
</dbReference>
<proteinExistence type="predicted"/>